<proteinExistence type="predicted"/>
<sequence>MHVSRYLEYRSSGNMRRPSAAYSVVWKHHKREIQLGSRLKLKFYRTKESTCTDKLQFIRIRQMTSSKRTHNYVILRKTARPSSTIEISIAARSIVTGYLIDRMVRFCAIVRVFGRRPDFSNSVACRRPKQSKLRIFYEIELVIRKYIGGITLFAFNGPVRVCTTGRETVTGSDGISLAKLLASWLVILIFDGSFSQKNHNVQHSCVNKRSHPMAGKPWRLETSRSFPYVDLRISQDGFKAVYLSKHWISFEVSSLISGAGRNSPERIHIKQNNRVEKVIDVILSHETIHKQCVRNVECDGLRNRVIHIVEPHYTFKRTRVGLIAQQTQPKCPIMIIQYYPSFDSGGEIVLAFEEAKKARMFWDELTKLIASFGMQFAPTKCTVIIADTQSPAIQGGALKVDELFPTVV</sequence>
<evidence type="ECO:0000313" key="1">
    <source>
        <dbReference type="EMBL" id="GAA55071.1"/>
    </source>
</evidence>
<reference key="2">
    <citation type="submission" date="2011-10" db="EMBL/GenBank/DDBJ databases">
        <title>The genome and transcriptome sequence of Clonorchis sinensis provide insights into the carcinogenic liver fluke.</title>
        <authorList>
            <person name="Wang X."/>
            <person name="Huang Y."/>
            <person name="Chen W."/>
            <person name="Liu H."/>
            <person name="Guo L."/>
            <person name="Chen Y."/>
            <person name="Luo F."/>
            <person name="Zhou W."/>
            <person name="Sun J."/>
            <person name="Mao Q."/>
            <person name="Liang P."/>
            <person name="Zhou C."/>
            <person name="Tian Y."/>
            <person name="Men J."/>
            <person name="Lv X."/>
            <person name="Huang L."/>
            <person name="Zhou J."/>
            <person name="Hu Y."/>
            <person name="Li R."/>
            <person name="Zhang F."/>
            <person name="Lei H."/>
            <person name="Li X."/>
            <person name="Hu X."/>
            <person name="Liang C."/>
            <person name="Xu J."/>
            <person name="Wu Z."/>
            <person name="Yu X."/>
        </authorList>
    </citation>
    <scope>NUCLEOTIDE SEQUENCE</scope>
    <source>
        <strain>Henan</strain>
    </source>
</reference>
<reference evidence="1" key="1">
    <citation type="journal article" date="2011" name="Genome Biol.">
        <title>The draft genome of the carcinogenic human liver fluke Clonorchis sinensis.</title>
        <authorList>
            <person name="Wang X."/>
            <person name="Chen W."/>
            <person name="Huang Y."/>
            <person name="Sun J."/>
            <person name="Men J."/>
            <person name="Liu H."/>
            <person name="Luo F."/>
            <person name="Guo L."/>
            <person name="Lv X."/>
            <person name="Deng C."/>
            <person name="Zhou C."/>
            <person name="Fan Y."/>
            <person name="Li X."/>
            <person name="Huang L."/>
            <person name="Hu Y."/>
            <person name="Liang C."/>
            <person name="Hu X."/>
            <person name="Xu J."/>
            <person name="Yu X."/>
        </authorList>
    </citation>
    <scope>NUCLEOTIDE SEQUENCE [LARGE SCALE GENOMIC DNA]</scope>
    <source>
        <strain evidence="1">Henan</strain>
    </source>
</reference>
<gene>
    <name evidence="1" type="ORF">CLF_106638</name>
</gene>
<organism evidence="1 2">
    <name type="scientific">Clonorchis sinensis</name>
    <name type="common">Chinese liver fluke</name>
    <dbReference type="NCBI Taxonomy" id="79923"/>
    <lineage>
        <taxon>Eukaryota</taxon>
        <taxon>Metazoa</taxon>
        <taxon>Spiralia</taxon>
        <taxon>Lophotrochozoa</taxon>
        <taxon>Platyhelminthes</taxon>
        <taxon>Trematoda</taxon>
        <taxon>Digenea</taxon>
        <taxon>Opisthorchiida</taxon>
        <taxon>Opisthorchiata</taxon>
        <taxon>Opisthorchiidae</taxon>
        <taxon>Clonorchis</taxon>
    </lineage>
</organism>
<name>G7YQ40_CLOSI</name>
<keyword evidence="2" id="KW-1185">Reference proteome</keyword>
<protein>
    <submittedName>
        <fullName evidence="1">Uncharacterized protein</fullName>
    </submittedName>
</protein>
<dbReference type="Proteomes" id="UP000008909">
    <property type="component" value="Unassembled WGS sequence"/>
</dbReference>
<dbReference type="EMBL" id="DF143959">
    <property type="protein sequence ID" value="GAA55071.1"/>
    <property type="molecule type" value="Genomic_DNA"/>
</dbReference>
<accession>G7YQ40</accession>
<evidence type="ECO:0000313" key="2">
    <source>
        <dbReference type="Proteomes" id="UP000008909"/>
    </source>
</evidence>
<dbReference type="AlphaFoldDB" id="G7YQ40"/>